<dbReference type="AlphaFoldDB" id="A0A9E4T844"/>
<reference evidence="1" key="1">
    <citation type="journal article" date="2021" name="Proc. Natl. Acad. Sci. U.S.A.">
        <title>Global biogeography of chemosynthetic symbionts reveals both localized and globally distributed symbiont groups. .</title>
        <authorList>
            <person name="Osvatic J.T."/>
            <person name="Wilkins L.G.E."/>
            <person name="Leibrecht L."/>
            <person name="Leray M."/>
            <person name="Zauner S."/>
            <person name="Polzin J."/>
            <person name="Camacho Y."/>
            <person name="Gros O."/>
            <person name="van Gils J.A."/>
            <person name="Eisen J.A."/>
            <person name="Petersen J.M."/>
            <person name="Yuen B."/>
        </authorList>
    </citation>
    <scope>NUCLEOTIDE SEQUENCE</scope>
    <source>
        <strain evidence="1">MAGclacostrist064TRANS</strain>
    </source>
</reference>
<dbReference type="EMBL" id="JAEPCM010000851">
    <property type="protein sequence ID" value="MCG7949128.1"/>
    <property type="molecule type" value="Genomic_DNA"/>
</dbReference>
<comment type="caution">
    <text evidence="1">The sequence shown here is derived from an EMBL/GenBank/DDBJ whole genome shotgun (WGS) entry which is preliminary data.</text>
</comment>
<sequence>MLQRVLRGRCLYSYLGCSTATFYRRFRKDPEFPKPVRLGAGMNGYLKDEVDVYLETRPRVDNQTSQDPNMEELS</sequence>
<dbReference type="InterPro" id="IPR010260">
    <property type="entry name" value="AlpA"/>
</dbReference>
<dbReference type="Pfam" id="PF05930">
    <property type="entry name" value="Phage_AlpA"/>
    <property type="match status" value="1"/>
</dbReference>
<evidence type="ECO:0000313" key="2">
    <source>
        <dbReference type="Proteomes" id="UP000886667"/>
    </source>
</evidence>
<name>A0A9E4T844_9GAMM</name>
<accession>A0A9E4T844</accession>
<dbReference type="Proteomes" id="UP000886667">
    <property type="component" value="Unassembled WGS sequence"/>
</dbReference>
<protein>
    <submittedName>
        <fullName evidence="1">AlpA family phage regulatory protein</fullName>
    </submittedName>
</protein>
<organism evidence="1 2">
    <name type="scientific">Candidatus Thiodiazotropha taylori</name>
    <dbReference type="NCBI Taxonomy" id="2792791"/>
    <lineage>
        <taxon>Bacteria</taxon>
        <taxon>Pseudomonadati</taxon>
        <taxon>Pseudomonadota</taxon>
        <taxon>Gammaproteobacteria</taxon>
        <taxon>Chromatiales</taxon>
        <taxon>Sedimenticolaceae</taxon>
        <taxon>Candidatus Thiodiazotropha</taxon>
    </lineage>
</organism>
<gene>
    <name evidence="1" type="ORF">JAZ07_22555</name>
</gene>
<proteinExistence type="predicted"/>
<evidence type="ECO:0000313" key="1">
    <source>
        <dbReference type="EMBL" id="MCG7949128.1"/>
    </source>
</evidence>